<dbReference type="Gene3D" id="1.10.510.10">
    <property type="entry name" value="Transferase(Phosphotransferase) domain 1"/>
    <property type="match status" value="1"/>
</dbReference>
<gene>
    <name evidence="1" type="ORF">Tco_0892641</name>
</gene>
<dbReference type="PANTHER" id="PTHR27006">
    <property type="entry name" value="PROMASTIGOTE SURFACE ANTIGEN PROTEIN PSA"/>
    <property type="match status" value="1"/>
</dbReference>
<dbReference type="SUPFAM" id="SSF56112">
    <property type="entry name" value="Protein kinase-like (PK-like)"/>
    <property type="match status" value="1"/>
</dbReference>
<name>A0ABQ5CCI7_9ASTR</name>
<comment type="caution">
    <text evidence="1">The sequence shown here is derived from an EMBL/GenBank/DDBJ whole genome shotgun (WGS) entry which is preliminary data.</text>
</comment>
<dbReference type="Proteomes" id="UP001151760">
    <property type="component" value="Unassembled WGS sequence"/>
</dbReference>
<protein>
    <submittedName>
        <fullName evidence="1">G-type lectin S-receptor-like serine/threonine-protein kinase CES101</fullName>
    </submittedName>
</protein>
<dbReference type="InterPro" id="IPR011009">
    <property type="entry name" value="Kinase-like_dom_sf"/>
</dbReference>
<organism evidence="1 2">
    <name type="scientific">Tanacetum coccineum</name>
    <dbReference type="NCBI Taxonomy" id="301880"/>
    <lineage>
        <taxon>Eukaryota</taxon>
        <taxon>Viridiplantae</taxon>
        <taxon>Streptophyta</taxon>
        <taxon>Embryophyta</taxon>
        <taxon>Tracheophyta</taxon>
        <taxon>Spermatophyta</taxon>
        <taxon>Magnoliopsida</taxon>
        <taxon>eudicotyledons</taxon>
        <taxon>Gunneridae</taxon>
        <taxon>Pentapetalae</taxon>
        <taxon>asterids</taxon>
        <taxon>campanulids</taxon>
        <taxon>Asterales</taxon>
        <taxon>Asteraceae</taxon>
        <taxon>Asteroideae</taxon>
        <taxon>Anthemideae</taxon>
        <taxon>Anthemidinae</taxon>
        <taxon>Tanacetum</taxon>
    </lineage>
</organism>
<proteinExistence type="predicted"/>
<reference evidence="1" key="2">
    <citation type="submission" date="2022-01" db="EMBL/GenBank/DDBJ databases">
        <authorList>
            <person name="Yamashiro T."/>
            <person name="Shiraishi A."/>
            <person name="Satake H."/>
            <person name="Nakayama K."/>
        </authorList>
    </citation>
    <scope>NUCLEOTIDE SEQUENCE</scope>
</reference>
<sequence>MEGNVSQIDVFGFGVLLLETICGKMNHGSYDTEHPLNLLGLAWELWNEGRDSCTPKEVMTSIHVGLLCVQDHAIDRPTMSEVISMLTNENMHLPEPKQPAFFIERCDAEAARHDNLEKVTVYLSVCGTRDAEISTLTIPVPLSHKSGWISSESAILC</sequence>
<keyword evidence="2" id="KW-1185">Reference proteome</keyword>
<dbReference type="EMBL" id="BQNB010013991">
    <property type="protein sequence ID" value="GJT22704.1"/>
    <property type="molecule type" value="Genomic_DNA"/>
</dbReference>
<evidence type="ECO:0000313" key="2">
    <source>
        <dbReference type="Proteomes" id="UP001151760"/>
    </source>
</evidence>
<accession>A0ABQ5CCI7</accession>
<dbReference type="PANTHER" id="PTHR27006:SF634">
    <property type="entry name" value="RECEPTOR-LIKE SERINE_THREONINE-PROTEIN KINASE"/>
    <property type="match status" value="1"/>
</dbReference>
<evidence type="ECO:0000313" key="1">
    <source>
        <dbReference type="EMBL" id="GJT22704.1"/>
    </source>
</evidence>
<reference evidence="1" key="1">
    <citation type="journal article" date="2022" name="Int. J. Mol. Sci.">
        <title>Draft Genome of Tanacetum Coccineum: Genomic Comparison of Closely Related Tanacetum-Family Plants.</title>
        <authorList>
            <person name="Yamashiro T."/>
            <person name="Shiraishi A."/>
            <person name="Nakayama K."/>
            <person name="Satake H."/>
        </authorList>
    </citation>
    <scope>NUCLEOTIDE SEQUENCE</scope>
</reference>